<dbReference type="AlphaFoldDB" id="A0A437QRE1"/>
<comment type="subcellular location">
    <subcellularLocation>
        <location evidence="2">Secreted</location>
    </subcellularLocation>
</comment>
<keyword evidence="4" id="KW-0732">Signal</keyword>
<dbReference type="InterPro" id="IPR045032">
    <property type="entry name" value="PEL"/>
</dbReference>
<evidence type="ECO:0000256" key="2">
    <source>
        <dbReference type="RuleBase" id="RU361173"/>
    </source>
</evidence>
<dbReference type="GO" id="GO:0030570">
    <property type="term" value="F:pectate lyase activity"/>
    <property type="evidence" value="ECO:0007669"/>
    <property type="project" value="InterPro"/>
</dbReference>
<protein>
    <submittedName>
        <fullName evidence="6">Pectate lyase</fullName>
    </submittedName>
</protein>
<gene>
    <name evidence="6" type="ORF">EOE67_12280</name>
</gene>
<dbReference type="EMBL" id="SACS01000012">
    <property type="protein sequence ID" value="RVU37080.1"/>
    <property type="molecule type" value="Genomic_DNA"/>
</dbReference>
<dbReference type="SMART" id="SM00656">
    <property type="entry name" value="Amb_all"/>
    <property type="match status" value="1"/>
</dbReference>
<sequence>MKSKLLISSTLCALSFSSLAADNLAITGPGAGSDGTSKGAGSSYGFVKDANLATFWQPAGASNERVSVKWSSAIAFNQVILREDGNEVTSWRLVNHDNGTVLAAGSSIGPALKVNLGEVSMKKLNLLIITANNAPKIAEFEVYQSTDTEEPDPVDPEPPIDPDPEPGPITPPIGNPGATGKPVWGAFNACASSPQGFASLQNGTTGGLGLRSTRVTVTTGAQLVAALKNKDPNRPLTVRVNGTLTIANSGGASKFEVKDLRDVSIIGVGNTALLDGIGIKIFRADNVIIRNLKIRNVDTGDKDGITIEGPARNIWIDHNEISNRLDVDKDHFDELVSGKKDIDNVTLSFNYLHTSWKTSLWGSSDTDDYQRRVTFHHNYFENVNSRLPLFRFGQSHIYNNYYRNMLETGINPRMGAIIRIENNLFEQVTNPVVSFYSAALGYWDTRDNALVDANWVESPADGVIAGADMLSTGVLNLPYDYKIVPTSDVKNFVLANAGVGKCPF</sequence>
<dbReference type="PANTHER" id="PTHR31683">
    <property type="entry name" value="PECTATE LYASE 18-RELATED"/>
    <property type="match status" value="1"/>
</dbReference>
<keyword evidence="7" id="KW-1185">Reference proteome</keyword>
<dbReference type="PANTHER" id="PTHR31683:SF18">
    <property type="entry name" value="PECTATE LYASE 21-RELATED"/>
    <property type="match status" value="1"/>
</dbReference>
<proteinExistence type="inferred from homology"/>
<feature type="region of interest" description="Disordered" evidence="3">
    <location>
        <begin position="144"/>
        <end position="180"/>
    </location>
</feature>
<dbReference type="Proteomes" id="UP000283077">
    <property type="component" value="Unassembled WGS sequence"/>
</dbReference>
<accession>A0A437QRE1</accession>
<dbReference type="SUPFAM" id="SSF51126">
    <property type="entry name" value="Pectin lyase-like"/>
    <property type="match status" value="1"/>
</dbReference>
<comment type="similarity">
    <text evidence="2">Belongs to the polysaccharide lyase 1 family.</text>
</comment>
<keyword evidence="2" id="KW-0624">Polysaccharide degradation</keyword>
<dbReference type="Gene3D" id="2.60.120.260">
    <property type="entry name" value="Galactose-binding domain-like"/>
    <property type="match status" value="1"/>
</dbReference>
<evidence type="ECO:0000256" key="1">
    <source>
        <dbReference type="ARBA" id="ARBA00023239"/>
    </source>
</evidence>
<reference evidence="6 7" key="1">
    <citation type="submission" date="2019-01" db="EMBL/GenBank/DDBJ databases">
        <authorList>
            <person name="Chen W.-M."/>
        </authorList>
    </citation>
    <scope>NUCLEOTIDE SEQUENCE [LARGE SCALE GENOMIC DNA]</scope>
    <source>
        <strain evidence="6 7">KYPC3</strain>
    </source>
</reference>
<evidence type="ECO:0000313" key="7">
    <source>
        <dbReference type="Proteomes" id="UP000283077"/>
    </source>
</evidence>
<dbReference type="InterPro" id="IPR012334">
    <property type="entry name" value="Pectin_lyas_fold"/>
</dbReference>
<dbReference type="OrthoDB" id="5592990at2"/>
<dbReference type="GO" id="GO:0005576">
    <property type="term" value="C:extracellular region"/>
    <property type="evidence" value="ECO:0007669"/>
    <property type="project" value="UniProtKB-SubCell"/>
</dbReference>
<feature type="compositionally biased region" description="Acidic residues" evidence="3">
    <location>
        <begin position="147"/>
        <end position="164"/>
    </location>
</feature>
<dbReference type="Pfam" id="PF00544">
    <property type="entry name" value="Pectate_lyase_4"/>
    <property type="match status" value="1"/>
</dbReference>
<feature type="domain" description="Pectate lyase" evidence="5">
    <location>
        <begin position="220"/>
        <end position="431"/>
    </location>
</feature>
<evidence type="ECO:0000256" key="3">
    <source>
        <dbReference type="SAM" id="MobiDB-lite"/>
    </source>
</evidence>
<keyword evidence="1 2" id="KW-0456">Lyase</keyword>
<name>A0A437QRE1_9GAMM</name>
<dbReference type="Gene3D" id="2.160.20.10">
    <property type="entry name" value="Single-stranded right-handed beta-helix, Pectin lyase-like"/>
    <property type="match status" value="1"/>
</dbReference>
<organism evidence="6 7">
    <name type="scientific">Rheinheimera riviphila</name>
    <dbReference type="NCBI Taxonomy" id="1834037"/>
    <lineage>
        <taxon>Bacteria</taxon>
        <taxon>Pseudomonadati</taxon>
        <taxon>Pseudomonadota</taxon>
        <taxon>Gammaproteobacteria</taxon>
        <taxon>Chromatiales</taxon>
        <taxon>Chromatiaceae</taxon>
        <taxon>Rheinheimera</taxon>
    </lineage>
</organism>
<feature type="compositionally biased region" description="Pro residues" evidence="3">
    <location>
        <begin position="165"/>
        <end position="174"/>
    </location>
</feature>
<dbReference type="GO" id="GO:0000272">
    <property type="term" value="P:polysaccharide catabolic process"/>
    <property type="evidence" value="ECO:0007669"/>
    <property type="project" value="UniProtKB-KW"/>
</dbReference>
<feature type="chain" id="PRO_5018986624" evidence="4">
    <location>
        <begin position="21"/>
        <end position="504"/>
    </location>
</feature>
<comment type="caution">
    <text evidence="6">The sequence shown here is derived from an EMBL/GenBank/DDBJ whole genome shotgun (WGS) entry which is preliminary data.</text>
</comment>
<feature type="signal peptide" evidence="4">
    <location>
        <begin position="1"/>
        <end position="20"/>
    </location>
</feature>
<dbReference type="InterPro" id="IPR002022">
    <property type="entry name" value="Pec_lyase"/>
</dbReference>
<evidence type="ECO:0000313" key="6">
    <source>
        <dbReference type="EMBL" id="RVU37080.1"/>
    </source>
</evidence>
<keyword evidence="2" id="KW-0964">Secreted</keyword>
<dbReference type="InterPro" id="IPR011050">
    <property type="entry name" value="Pectin_lyase_fold/virulence"/>
</dbReference>
<evidence type="ECO:0000256" key="4">
    <source>
        <dbReference type="SAM" id="SignalP"/>
    </source>
</evidence>
<keyword evidence="2" id="KW-0119">Carbohydrate metabolism</keyword>
<dbReference type="RefSeq" id="WP_127699375.1">
    <property type="nucleotide sequence ID" value="NZ_SACS01000012.1"/>
</dbReference>
<evidence type="ECO:0000259" key="5">
    <source>
        <dbReference type="SMART" id="SM00656"/>
    </source>
</evidence>